<evidence type="ECO:0000256" key="5">
    <source>
        <dbReference type="SAM" id="Phobius"/>
    </source>
</evidence>
<evidence type="ECO:0000256" key="2">
    <source>
        <dbReference type="ARBA" id="ARBA00022737"/>
    </source>
</evidence>
<dbReference type="Proteomes" id="UP000663828">
    <property type="component" value="Unassembled WGS sequence"/>
</dbReference>
<feature type="chain" id="PRO_5032718344" evidence="6">
    <location>
        <begin position="21"/>
        <end position="353"/>
    </location>
</feature>
<dbReference type="SUPFAM" id="SSF101898">
    <property type="entry name" value="NHL repeat"/>
    <property type="match status" value="1"/>
</dbReference>
<dbReference type="PANTHER" id="PTHR10680:SF14">
    <property type="entry name" value="PEPTIDYL-GLYCINE ALPHA-AMIDATING MONOOXYGENASE"/>
    <property type="match status" value="1"/>
</dbReference>
<dbReference type="InterPro" id="IPR011042">
    <property type="entry name" value="6-blade_b-propeller_TolB-like"/>
</dbReference>
<evidence type="ECO:0000256" key="4">
    <source>
        <dbReference type="PROSITE-ProRule" id="PRU00504"/>
    </source>
</evidence>
<feature type="repeat" description="NHL" evidence="4">
    <location>
        <begin position="182"/>
        <end position="215"/>
    </location>
</feature>
<dbReference type="PANTHER" id="PTHR10680">
    <property type="entry name" value="PEPTIDYL-GLYCINE ALPHA-AMIDATING MONOOXYGENASE"/>
    <property type="match status" value="1"/>
</dbReference>
<reference evidence="7" key="1">
    <citation type="submission" date="2021-02" db="EMBL/GenBank/DDBJ databases">
        <authorList>
            <person name="Nowell W R."/>
        </authorList>
    </citation>
    <scope>NUCLEOTIDE SEQUENCE</scope>
</reference>
<evidence type="ECO:0000313" key="8">
    <source>
        <dbReference type="Proteomes" id="UP000663828"/>
    </source>
</evidence>
<dbReference type="Gene3D" id="2.120.10.30">
    <property type="entry name" value="TolB, C-terminal domain"/>
    <property type="match status" value="4"/>
</dbReference>
<evidence type="ECO:0000256" key="1">
    <source>
        <dbReference type="ARBA" id="ARBA00022729"/>
    </source>
</evidence>
<keyword evidence="8" id="KW-1185">Reference proteome</keyword>
<keyword evidence="5" id="KW-0812">Transmembrane</keyword>
<dbReference type="GO" id="GO:0005576">
    <property type="term" value="C:extracellular region"/>
    <property type="evidence" value="ECO:0007669"/>
    <property type="project" value="TreeGrafter"/>
</dbReference>
<comment type="caution">
    <text evidence="7">The sequence shown here is derived from an EMBL/GenBank/DDBJ whole genome shotgun (WGS) entry which is preliminary data.</text>
</comment>
<evidence type="ECO:0000256" key="6">
    <source>
        <dbReference type="SAM" id="SignalP"/>
    </source>
</evidence>
<dbReference type="InterPro" id="IPR001258">
    <property type="entry name" value="NHL_repeat"/>
</dbReference>
<keyword evidence="5" id="KW-0472">Membrane</keyword>
<evidence type="ECO:0000313" key="7">
    <source>
        <dbReference type="EMBL" id="CAF1624284.1"/>
    </source>
</evidence>
<proteinExistence type="predicted"/>
<feature type="transmembrane region" description="Helical" evidence="5">
    <location>
        <begin position="335"/>
        <end position="352"/>
    </location>
</feature>
<dbReference type="PROSITE" id="PS51125">
    <property type="entry name" value="NHL"/>
    <property type="match status" value="1"/>
</dbReference>
<protein>
    <submittedName>
        <fullName evidence="7">Uncharacterized protein</fullName>
    </submittedName>
</protein>
<feature type="signal peptide" evidence="6">
    <location>
        <begin position="1"/>
        <end position="20"/>
    </location>
</feature>
<keyword evidence="2" id="KW-0677">Repeat</keyword>
<dbReference type="CDD" id="cd05819">
    <property type="entry name" value="NHL"/>
    <property type="match status" value="1"/>
</dbReference>
<accession>A0A816CQT9</accession>
<keyword evidence="1 6" id="KW-0732">Signal</keyword>
<gene>
    <name evidence="7" type="ORF">XAT740_LOCUS50686</name>
</gene>
<name>A0A816CQT9_ADIRI</name>
<evidence type="ECO:0000256" key="3">
    <source>
        <dbReference type="ARBA" id="ARBA00023180"/>
    </source>
</evidence>
<keyword evidence="5" id="KW-1133">Transmembrane helix</keyword>
<dbReference type="AlphaFoldDB" id="A0A816CQT9"/>
<keyword evidence="3" id="KW-0325">Glycoprotein</keyword>
<dbReference type="EMBL" id="CAJNOR010007845">
    <property type="protein sequence ID" value="CAF1624284.1"/>
    <property type="molecule type" value="Genomic_DNA"/>
</dbReference>
<organism evidence="7 8">
    <name type="scientific">Adineta ricciae</name>
    <name type="common">Rotifer</name>
    <dbReference type="NCBI Taxonomy" id="249248"/>
    <lineage>
        <taxon>Eukaryota</taxon>
        <taxon>Metazoa</taxon>
        <taxon>Spiralia</taxon>
        <taxon>Gnathifera</taxon>
        <taxon>Rotifera</taxon>
        <taxon>Eurotatoria</taxon>
        <taxon>Bdelloidea</taxon>
        <taxon>Adinetida</taxon>
        <taxon>Adinetidae</taxon>
        <taxon>Adineta</taxon>
    </lineage>
</organism>
<dbReference type="Pfam" id="PF01436">
    <property type="entry name" value="NHL"/>
    <property type="match status" value="1"/>
</dbReference>
<sequence>MHTYMLFIFAFVCSFSLTTSLILSPCAKWNTTGIVIAGTGERGNKSDQLTDPRSIFFLKQTQTLYVADAGNNRIQKFSIDSPSKIGVTVISNVQYVTDIYVDYENNKPAIYLSLGGEQRVRKWIEGESDSVPVGGPCPFCEGVWVDKEKNVYMSSASRHCVYKWSPETNIPIVVAGKEDYSGSSSNNLNSPEGVYVDNIRNAIYVADYANNRVQKWFIGASNGTTIAGLSSGEAGSDKESLKRPTSVWVDDETQVIYIADSQNQRIQRWLYNSSIGETIAGGLGTGDKLTQFDQPDDIAFDNDGNLYVCDRINERVMMFSIIDNQSCFPSSTNRLNSLSFIIFITTVFTFFYP</sequence>